<dbReference type="GO" id="GO:0010971">
    <property type="term" value="P:positive regulation of G2/M transition of mitotic cell cycle"/>
    <property type="evidence" value="ECO:0007669"/>
    <property type="project" value="TreeGrafter"/>
</dbReference>
<dbReference type="PROSITE" id="PS50206">
    <property type="entry name" value="RHODANESE_3"/>
    <property type="match status" value="1"/>
</dbReference>
<keyword evidence="4 8" id="KW-0378">Hydrolase</keyword>
<feature type="compositionally biased region" description="Basic and acidic residues" evidence="9">
    <location>
        <begin position="93"/>
        <end position="107"/>
    </location>
</feature>
<comment type="catalytic activity">
    <reaction evidence="7 8">
        <text>O-phospho-L-tyrosyl-[protein] + H2O = L-tyrosyl-[protein] + phosphate</text>
        <dbReference type="Rhea" id="RHEA:10684"/>
        <dbReference type="Rhea" id="RHEA-COMP:10136"/>
        <dbReference type="Rhea" id="RHEA-COMP:20101"/>
        <dbReference type="ChEBI" id="CHEBI:15377"/>
        <dbReference type="ChEBI" id="CHEBI:43474"/>
        <dbReference type="ChEBI" id="CHEBI:46858"/>
        <dbReference type="ChEBI" id="CHEBI:61978"/>
        <dbReference type="EC" id="3.1.3.48"/>
    </reaction>
</comment>
<dbReference type="GO" id="GO:0110032">
    <property type="term" value="P:positive regulation of G2/MI transition of meiotic cell cycle"/>
    <property type="evidence" value="ECO:0007669"/>
    <property type="project" value="TreeGrafter"/>
</dbReference>
<reference evidence="12" key="1">
    <citation type="submission" date="2019-12" db="UniProtKB">
        <authorList>
            <consortium name="WormBaseParasite"/>
        </authorList>
    </citation>
    <scope>IDENTIFICATION</scope>
</reference>
<sequence length="535" mass="59871">MEEDLTKLCRTKQWVSSLPCRQIEVDAPGEDTRSKADVSPVNGLAKFLAGQNLDSTPRRRLSLHADSSGDSSILLPQLTVNSEQAQSLGPNVKPDESNDRRAAEGDRPSSGAEPRRPLKLLVGGQMIHLHKKQSTESICDGDELRSPILLSPAPSSVFFDEETQDSGYSGSNVAKSSADTLTTSSFCSHARSTSQTSVGKSMGFACDDGFGTEEFDAKESGPGKIAEPYASLFSGTLKSFRTARSKSYANEDTMNKRGLTDIVEEFDSPFLFPRGKRLTAEVSENKDPFQTGSTLKRYRSVLGNTQTSTEPVQPGMPRCFSEADAMNALQKGAHRRDLIGDFSTVYALPTLARPRIPDLISIEGDVLAQLLEGCYGEVSKFKIIDCRYPYEYDGGHVVGAINIYTKEQLREIMLDRLELRSSECREIVIFYCEYSQERGPRMSRYLRAMDRRMNEAIYPRLYYPEIYLLEGGYKNFYPRHVKHCEPRNYVPMLHKDHAVELRKFRAKSKSWTSGALDAPATAIRRRPGRRTELQF</sequence>
<dbReference type="Proteomes" id="UP000046395">
    <property type="component" value="Unassembled WGS sequence"/>
</dbReference>
<dbReference type="EC" id="3.1.3.48" evidence="8"/>
<evidence type="ECO:0000256" key="1">
    <source>
        <dbReference type="ARBA" id="ARBA00011065"/>
    </source>
</evidence>
<evidence type="ECO:0000313" key="11">
    <source>
        <dbReference type="Proteomes" id="UP000046395"/>
    </source>
</evidence>
<dbReference type="InterPro" id="IPR000751">
    <property type="entry name" value="MPI_Phosphatase"/>
</dbReference>
<dbReference type="AlphaFoldDB" id="A0A5S6QNN6"/>
<evidence type="ECO:0000256" key="7">
    <source>
        <dbReference type="ARBA" id="ARBA00051722"/>
    </source>
</evidence>
<evidence type="ECO:0000256" key="3">
    <source>
        <dbReference type="ARBA" id="ARBA00022776"/>
    </source>
</evidence>
<dbReference type="GO" id="GO:0051301">
    <property type="term" value="P:cell division"/>
    <property type="evidence" value="ECO:0007669"/>
    <property type="project" value="UniProtKB-UniRule"/>
</dbReference>
<keyword evidence="11" id="KW-1185">Reference proteome</keyword>
<keyword evidence="5 8" id="KW-0904">Protein phosphatase</keyword>
<dbReference type="InterPro" id="IPR036873">
    <property type="entry name" value="Rhodanese-like_dom_sf"/>
</dbReference>
<evidence type="ECO:0000259" key="10">
    <source>
        <dbReference type="PROSITE" id="PS50206"/>
    </source>
</evidence>
<dbReference type="Gene3D" id="3.40.250.10">
    <property type="entry name" value="Rhodanese-like domain"/>
    <property type="match status" value="1"/>
</dbReference>
<evidence type="ECO:0000256" key="6">
    <source>
        <dbReference type="ARBA" id="ARBA00023306"/>
    </source>
</evidence>
<comment type="similarity">
    <text evidence="1 8">Belongs to the MPI phosphatase family.</text>
</comment>
<dbReference type="SUPFAM" id="SSF52821">
    <property type="entry name" value="Rhodanese/Cell cycle control phosphatase"/>
    <property type="match status" value="1"/>
</dbReference>
<dbReference type="GO" id="GO:0004725">
    <property type="term" value="F:protein tyrosine phosphatase activity"/>
    <property type="evidence" value="ECO:0007669"/>
    <property type="project" value="UniProtKB-UniRule"/>
</dbReference>
<proteinExistence type="inferred from homology"/>
<evidence type="ECO:0000256" key="5">
    <source>
        <dbReference type="ARBA" id="ARBA00022912"/>
    </source>
</evidence>
<dbReference type="SMART" id="SM00450">
    <property type="entry name" value="RHOD"/>
    <property type="match status" value="1"/>
</dbReference>
<dbReference type="FunFam" id="3.40.250.10:FF:000021">
    <property type="entry name" value="M-phase inducer phosphatase cdc-25.2"/>
    <property type="match status" value="1"/>
</dbReference>
<dbReference type="InterPro" id="IPR001763">
    <property type="entry name" value="Rhodanese-like_dom"/>
</dbReference>
<dbReference type="CDD" id="cd01530">
    <property type="entry name" value="Cdc25"/>
    <property type="match status" value="1"/>
</dbReference>
<dbReference type="GO" id="GO:0000086">
    <property type="term" value="P:G2/M transition of mitotic cell cycle"/>
    <property type="evidence" value="ECO:0007669"/>
    <property type="project" value="TreeGrafter"/>
</dbReference>
<keyword evidence="6 8" id="KW-0131">Cell cycle</keyword>
<organism evidence="11 12">
    <name type="scientific">Trichuris muris</name>
    <name type="common">Mouse whipworm</name>
    <dbReference type="NCBI Taxonomy" id="70415"/>
    <lineage>
        <taxon>Eukaryota</taxon>
        <taxon>Metazoa</taxon>
        <taxon>Ecdysozoa</taxon>
        <taxon>Nematoda</taxon>
        <taxon>Enoplea</taxon>
        <taxon>Dorylaimia</taxon>
        <taxon>Trichinellida</taxon>
        <taxon>Trichuridae</taxon>
        <taxon>Trichuris</taxon>
    </lineage>
</organism>
<evidence type="ECO:0000313" key="12">
    <source>
        <dbReference type="WBParaSite" id="TMUE_2000008845.1"/>
    </source>
</evidence>
<dbReference type="GO" id="GO:0005737">
    <property type="term" value="C:cytoplasm"/>
    <property type="evidence" value="ECO:0007669"/>
    <property type="project" value="TreeGrafter"/>
</dbReference>
<dbReference type="STRING" id="70415.A0A5S6QNN6"/>
<dbReference type="GO" id="GO:0005634">
    <property type="term" value="C:nucleus"/>
    <property type="evidence" value="ECO:0007669"/>
    <property type="project" value="TreeGrafter"/>
</dbReference>
<evidence type="ECO:0000256" key="2">
    <source>
        <dbReference type="ARBA" id="ARBA00022618"/>
    </source>
</evidence>
<dbReference type="PRINTS" id="PR00716">
    <property type="entry name" value="MPIPHPHTASE"/>
</dbReference>
<accession>A0A5S6QNN6</accession>
<dbReference type="PANTHER" id="PTHR10828:SF17">
    <property type="entry name" value="PROTEIN-TYROSINE-PHOSPHATASE"/>
    <property type="match status" value="1"/>
</dbReference>
<evidence type="ECO:0000256" key="4">
    <source>
        <dbReference type="ARBA" id="ARBA00022801"/>
    </source>
</evidence>
<dbReference type="PANTHER" id="PTHR10828">
    <property type="entry name" value="M-PHASE INDUCER PHOSPHATASE DUAL SPECIFICITY PHOSPHATASE CDC25"/>
    <property type="match status" value="1"/>
</dbReference>
<comment type="function">
    <text evidence="8">Tyrosine protein phosphatase which functions as a dosage-dependent inducer of mitotic progression.</text>
</comment>
<feature type="domain" description="Rhodanese" evidence="10">
    <location>
        <begin position="377"/>
        <end position="482"/>
    </location>
</feature>
<dbReference type="Pfam" id="PF00581">
    <property type="entry name" value="Rhodanese"/>
    <property type="match status" value="1"/>
</dbReference>
<dbReference type="WBParaSite" id="TMUE_2000008845.1">
    <property type="protein sequence ID" value="TMUE_2000008845.1"/>
    <property type="gene ID" value="WBGene00294129"/>
</dbReference>
<feature type="region of interest" description="Disordered" evidence="9">
    <location>
        <begin position="83"/>
        <end position="117"/>
    </location>
</feature>
<evidence type="ECO:0000256" key="8">
    <source>
        <dbReference type="RuleBase" id="RU368028"/>
    </source>
</evidence>
<protein>
    <recommendedName>
        <fullName evidence="8">M-phase inducer phosphatase</fullName>
        <ecNumber evidence="8">3.1.3.48</ecNumber>
    </recommendedName>
</protein>
<evidence type="ECO:0000256" key="9">
    <source>
        <dbReference type="SAM" id="MobiDB-lite"/>
    </source>
</evidence>
<keyword evidence="3 8" id="KW-0498">Mitosis</keyword>
<keyword evidence="2 8" id="KW-0132">Cell division</keyword>
<name>A0A5S6QNN6_TRIMR</name>